<proteinExistence type="predicted"/>
<dbReference type="Gene3D" id="1.20.90.10">
    <property type="entry name" value="Phospholipase A2 domain"/>
    <property type="match status" value="1"/>
</dbReference>
<evidence type="ECO:0000313" key="3">
    <source>
        <dbReference type="Proteomes" id="UP001158576"/>
    </source>
</evidence>
<feature type="chain" id="PRO_5047159942" evidence="1">
    <location>
        <begin position="16"/>
        <end position="261"/>
    </location>
</feature>
<keyword evidence="1" id="KW-0732">Signal</keyword>
<gene>
    <name evidence="2" type="ORF">OKIOD_LOCUS690</name>
</gene>
<dbReference type="EMBL" id="OU015568">
    <property type="protein sequence ID" value="CAG5078954.1"/>
    <property type="molecule type" value="Genomic_DNA"/>
</dbReference>
<dbReference type="SUPFAM" id="SSF48619">
    <property type="entry name" value="Phospholipase A2, PLA2"/>
    <property type="match status" value="1"/>
</dbReference>
<dbReference type="Proteomes" id="UP001158576">
    <property type="component" value="Chromosome PAR"/>
</dbReference>
<sequence length="261" mass="29349">MKLSTFFATVAVAFADVVDDDVCISNGQEVPCDAPQVAPIVRSGRQEVDRSIDQERRYSDLKAMAEKLWAKNGLKGDDAFDERKYWAYGCHCYLLGDRPMTEMGMGRPKDALDAKCKAYKECQRCVRKNHGDECIGEFVQYTWKWSGRQNELVGRDDAGSCPRELFECDKKFVEDILAEKDVFDNQYHAFWSGGDGESFFDNRDPANCYSAGGVPVEHQCCGGHDQPFFWMNKNKNTCCATRDGNSGNVKPSGFSCPHGTF</sequence>
<feature type="signal peptide" evidence="1">
    <location>
        <begin position="1"/>
        <end position="15"/>
    </location>
</feature>
<evidence type="ECO:0000256" key="1">
    <source>
        <dbReference type="SAM" id="SignalP"/>
    </source>
</evidence>
<name>A0ABN7RMJ0_OIKDI</name>
<keyword evidence="3" id="KW-1185">Reference proteome</keyword>
<accession>A0ABN7RMJ0</accession>
<reference evidence="2 3" key="1">
    <citation type="submission" date="2021-04" db="EMBL/GenBank/DDBJ databases">
        <authorList>
            <person name="Bliznina A."/>
        </authorList>
    </citation>
    <scope>NUCLEOTIDE SEQUENCE [LARGE SCALE GENOMIC DNA]</scope>
</reference>
<organism evidence="2 3">
    <name type="scientific">Oikopleura dioica</name>
    <name type="common">Tunicate</name>
    <dbReference type="NCBI Taxonomy" id="34765"/>
    <lineage>
        <taxon>Eukaryota</taxon>
        <taxon>Metazoa</taxon>
        <taxon>Chordata</taxon>
        <taxon>Tunicata</taxon>
        <taxon>Appendicularia</taxon>
        <taxon>Copelata</taxon>
        <taxon>Oikopleuridae</taxon>
        <taxon>Oikopleura</taxon>
    </lineage>
</organism>
<evidence type="ECO:0000313" key="2">
    <source>
        <dbReference type="EMBL" id="CAG5078954.1"/>
    </source>
</evidence>
<dbReference type="InterPro" id="IPR036444">
    <property type="entry name" value="PLipase_A2_dom_sf"/>
</dbReference>
<protein>
    <submittedName>
        <fullName evidence="2">Oidioi.mRNA.OKI2018_I69.PAR.g9132.t1.cds</fullName>
    </submittedName>
</protein>